<dbReference type="Proteomes" id="UP000191672">
    <property type="component" value="Unassembled WGS sequence"/>
</dbReference>
<organism evidence="1 2">
    <name type="scientific">Penicillium antarcticum</name>
    <dbReference type="NCBI Taxonomy" id="416450"/>
    <lineage>
        <taxon>Eukaryota</taxon>
        <taxon>Fungi</taxon>
        <taxon>Dikarya</taxon>
        <taxon>Ascomycota</taxon>
        <taxon>Pezizomycotina</taxon>
        <taxon>Eurotiomycetes</taxon>
        <taxon>Eurotiomycetidae</taxon>
        <taxon>Eurotiales</taxon>
        <taxon>Aspergillaceae</taxon>
        <taxon>Penicillium</taxon>
    </lineage>
</organism>
<dbReference type="AlphaFoldDB" id="A0A1V6NVE5"/>
<accession>A0A1V6NVE5</accession>
<evidence type="ECO:0000313" key="1">
    <source>
        <dbReference type="EMBL" id="OQD68718.1"/>
    </source>
</evidence>
<keyword evidence="2" id="KW-1185">Reference proteome</keyword>
<reference evidence="2" key="1">
    <citation type="journal article" date="2017" name="Nat. Microbiol.">
        <title>Global analysis of biosynthetic gene clusters reveals vast potential of secondary metabolite production in Penicillium species.</title>
        <authorList>
            <person name="Nielsen J.C."/>
            <person name="Grijseels S."/>
            <person name="Prigent S."/>
            <person name="Ji B."/>
            <person name="Dainat J."/>
            <person name="Nielsen K.F."/>
            <person name="Frisvad J.C."/>
            <person name="Workman M."/>
            <person name="Nielsen J."/>
        </authorList>
    </citation>
    <scope>NUCLEOTIDE SEQUENCE [LARGE SCALE GENOMIC DNA]</scope>
    <source>
        <strain evidence="2">IBT 31811</strain>
    </source>
</reference>
<dbReference type="EMBL" id="MDYN01000293">
    <property type="protein sequence ID" value="OQD68718.1"/>
    <property type="molecule type" value="Genomic_DNA"/>
</dbReference>
<proteinExistence type="predicted"/>
<gene>
    <name evidence="1" type="ORF">PENANT_c293G01454</name>
</gene>
<name>A0A1V6NVE5_9EURO</name>
<sequence length="114" mass="12966">MSELSQSSNTGPFSQLLSDTPDLTLLFSDNQSLVYEPFDSQRTSTSLPRSQFITPVSAPLALERGGPPNKQFWVIRTEMNKDEFDAKRTSDAWDDFDQVAHFITEQQAYVSNHY</sequence>
<comment type="caution">
    <text evidence="1">The sequence shown here is derived from an EMBL/GenBank/DDBJ whole genome shotgun (WGS) entry which is preliminary data.</text>
</comment>
<evidence type="ECO:0000313" key="2">
    <source>
        <dbReference type="Proteomes" id="UP000191672"/>
    </source>
</evidence>
<protein>
    <submittedName>
        <fullName evidence="1">Uncharacterized protein</fullName>
    </submittedName>
</protein>